<comment type="caution">
    <text evidence="9">The sequence shown here is derived from an EMBL/GenBank/DDBJ whole genome shotgun (WGS) entry which is preliminary data.</text>
</comment>
<keyword evidence="3" id="KW-0808">Transferase</keyword>
<evidence type="ECO:0000256" key="5">
    <source>
        <dbReference type="ARBA" id="ARBA00023163"/>
    </source>
</evidence>
<keyword evidence="10" id="KW-1185">Reference proteome</keyword>
<feature type="non-terminal residue" evidence="9">
    <location>
        <position position="383"/>
    </location>
</feature>
<feature type="domain" description="KIX" evidence="8">
    <location>
        <begin position="133"/>
        <end position="212"/>
    </location>
</feature>
<dbReference type="GO" id="GO:0004402">
    <property type="term" value="F:histone acetyltransferase activity"/>
    <property type="evidence" value="ECO:0007669"/>
    <property type="project" value="InterPro"/>
</dbReference>
<feature type="compositionally biased region" description="Polar residues" evidence="7">
    <location>
        <begin position="10"/>
        <end position="31"/>
    </location>
</feature>
<dbReference type="InterPro" id="IPR036529">
    <property type="entry name" value="KIX_dom_sf"/>
</dbReference>
<feature type="domain" description="KIX" evidence="8">
    <location>
        <begin position="275"/>
        <end position="354"/>
    </location>
</feature>
<feature type="compositionally biased region" description="Low complexity" evidence="7">
    <location>
        <begin position="55"/>
        <end position="73"/>
    </location>
</feature>
<feature type="region of interest" description="Disordered" evidence="7">
    <location>
        <begin position="55"/>
        <end position="79"/>
    </location>
</feature>
<dbReference type="OrthoDB" id="899at2759"/>
<dbReference type="GO" id="GO:0003713">
    <property type="term" value="F:transcription coactivator activity"/>
    <property type="evidence" value="ECO:0007669"/>
    <property type="project" value="TreeGrafter"/>
</dbReference>
<dbReference type="GO" id="GO:0045944">
    <property type="term" value="P:positive regulation of transcription by RNA polymerase II"/>
    <property type="evidence" value="ECO:0007669"/>
    <property type="project" value="TreeGrafter"/>
</dbReference>
<evidence type="ECO:0000313" key="9">
    <source>
        <dbReference type="EMBL" id="KAG8518116.1"/>
    </source>
</evidence>
<dbReference type="InterPro" id="IPR003101">
    <property type="entry name" value="KIX_dom"/>
</dbReference>
<dbReference type="AlphaFoldDB" id="A0A8J6AEV6"/>
<feature type="region of interest" description="Disordered" evidence="7">
    <location>
        <begin position="105"/>
        <end position="125"/>
    </location>
</feature>
<evidence type="ECO:0000256" key="6">
    <source>
        <dbReference type="ARBA" id="ARBA00023242"/>
    </source>
</evidence>
<feature type="non-terminal residue" evidence="9">
    <location>
        <position position="1"/>
    </location>
</feature>
<dbReference type="GO" id="GO:0031490">
    <property type="term" value="F:chromatin DNA binding"/>
    <property type="evidence" value="ECO:0007669"/>
    <property type="project" value="TreeGrafter"/>
</dbReference>
<keyword evidence="4" id="KW-0805">Transcription regulation</keyword>
<dbReference type="PANTHER" id="PTHR13808:SF29">
    <property type="entry name" value="HISTONE ACETYLTRANSFERASE P300"/>
    <property type="match status" value="1"/>
</dbReference>
<reference evidence="9" key="1">
    <citation type="journal article" date="2021" name="Evol. Appl.">
        <title>The genome of the Pyrenean desman and the effects of bottlenecks and inbreeding on the genomic landscape of an endangered species.</title>
        <authorList>
            <person name="Escoda L."/>
            <person name="Castresana J."/>
        </authorList>
    </citation>
    <scope>NUCLEOTIDE SEQUENCE</scope>
    <source>
        <strain evidence="9">IBE-C5619</strain>
    </source>
</reference>
<dbReference type="PANTHER" id="PTHR13808">
    <property type="entry name" value="CBP/P300-RELATED"/>
    <property type="match status" value="1"/>
</dbReference>
<dbReference type="InterPro" id="IPR013178">
    <property type="entry name" value="Histone_AcTrfase_Rtt109/CBP"/>
</dbReference>
<organism evidence="9 10">
    <name type="scientific">Galemys pyrenaicus</name>
    <name type="common">Iberian desman</name>
    <name type="synonym">Pyrenean desman</name>
    <dbReference type="NCBI Taxonomy" id="202257"/>
    <lineage>
        <taxon>Eukaryota</taxon>
        <taxon>Metazoa</taxon>
        <taxon>Chordata</taxon>
        <taxon>Craniata</taxon>
        <taxon>Vertebrata</taxon>
        <taxon>Euteleostomi</taxon>
        <taxon>Mammalia</taxon>
        <taxon>Eutheria</taxon>
        <taxon>Laurasiatheria</taxon>
        <taxon>Eulipotyphla</taxon>
        <taxon>Talpidae</taxon>
        <taxon>Galemys</taxon>
    </lineage>
</organism>
<dbReference type="SUPFAM" id="SSF47040">
    <property type="entry name" value="Kix domain of CBP (creb binding protein)"/>
    <property type="match status" value="2"/>
</dbReference>
<feature type="compositionally biased region" description="Polar residues" evidence="7">
    <location>
        <begin position="105"/>
        <end position="117"/>
    </location>
</feature>
<keyword evidence="5" id="KW-0804">Transcription</keyword>
<sequence>IQTGAPVGLGNTTSLAVGQQSTPNLNTDSQIDPSVIKRASEALGLPYQVNQMPTQPQVQGENQQNQQSGQSPQGMRHLGNMSPMGVNGSVVQTSNLLSGSRLQPTRNTQKMSGNANMASLGPVPTAAQPSSRGIWKQWHGEITQDIRNHLVYIFLHAMFPTLDLASLRDRQMENLAAYARKLEGDTYESANSRAEYYHLIAMKIYKIQKELEERVARLQKQNMLPNFLGMVPMSVNPGPTMGQPQPQMASSKMSGNANMASLGPVPTAAQPSSRGIWKQWHGEITQDIRNHLVYIFLVAMFPTPDPAALRDRRMENLVAIARKMEGELYETANSQVSKIQKELAEKQRSRLQRQGMLPSSAGTLPMSMNPAPNMGQPQPRMAS</sequence>
<dbReference type="PROSITE" id="PS50952">
    <property type="entry name" value="KIX"/>
    <property type="match status" value="2"/>
</dbReference>
<comment type="subcellular location">
    <subcellularLocation>
        <location evidence="1">Nucleus</location>
    </subcellularLocation>
</comment>
<dbReference type="EMBL" id="JAGFMF010011640">
    <property type="protein sequence ID" value="KAG8518116.1"/>
    <property type="molecule type" value="Genomic_DNA"/>
</dbReference>
<proteinExistence type="predicted"/>
<feature type="region of interest" description="Disordered" evidence="7">
    <location>
        <begin position="1"/>
        <end position="31"/>
    </location>
</feature>
<dbReference type="Gene3D" id="1.10.246.20">
    <property type="entry name" value="Coactivator CBP, KIX domain"/>
    <property type="match status" value="2"/>
</dbReference>
<evidence type="ECO:0000256" key="3">
    <source>
        <dbReference type="ARBA" id="ARBA00022679"/>
    </source>
</evidence>
<accession>A0A8J6AEV6</accession>
<feature type="region of interest" description="Disordered" evidence="7">
    <location>
        <begin position="345"/>
        <end position="383"/>
    </location>
</feature>
<dbReference type="GO" id="GO:0005667">
    <property type="term" value="C:transcription regulator complex"/>
    <property type="evidence" value="ECO:0007669"/>
    <property type="project" value="TreeGrafter"/>
</dbReference>
<evidence type="ECO:0000256" key="4">
    <source>
        <dbReference type="ARBA" id="ARBA00023015"/>
    </source>
</evidence>
<dbReference type="GO" id="GO:0000123">
    <property type="term" value="C:histone acetyltransferase complex"/>
    <property type="evidence" value="ECO:0007669"/>
    <property type="project" value="TreeGrafter"/>
</dbReference>
<evidence type="ECO:0000256" key="2">
    <source>
        <dbReference type="ARBA" id="ARBA00013184"/>
    </source>
</evidence>
<protein>
    <recommendedName>
        <fullName evidence="2">histone acetyltransferase</fullName>
        <ecNumber evidence="2">2.3.1.48</ecNumber>
    </recommendedName>
</protein>
<dbReference type="Pfam" id="PF02172">
    <property type="entry name" value="KIX"/>
    <property type="match status" value="2"/>
</dbReference>
<evidence type="ECO:0000259" key="8">
    <source>
        <dbReference type="PROSITE" id="PS50952"/>
    </source>
</evidence>
<evidence type="ECO:0000256" key="1">
    <source>
        <dbReference type="ARBA" id="ARBA00004123"/>
    </source>
</evidence>
<dbReference type="GO" id="GO:0005654">
    <property type="term" value="C:nucleoplasm"/>
    <property type="evidence" value="ECO:0007669"/>
    <property type="project" value="UniProtKB-ARBA"/>
</dbReference>
<dbReference type="Proteomes" id="UP000700334">
    <property type="component" value="Unassembled WGS sequence"/>
</dbReference>
<evidence type="ECO:0000256" key="7">
    <source>
        <dbReference type="SAM" id="MobiDB-lite"/>
    </source>
</evidence>
<evidence type="ECO:0000313" key="10">
    <source>
        <dbReference type="Proteomes" id="UP000700334"/>
    </source>
</evidence>
<keyword evidence="6" id="KW-0539">Nucleus</keyword>
<name>A0A8J6AEV6_GALPY</name>
<dbReference type="EC" id="2.3.1.48" evidence="2"/>
<gene>
    <name evidence="9" type="ORF">J0S82_017262</name>
</gene>